<dbReference type="RefSeq" id="WP_366922770.1">
    <property type="nucleotide sequence ID" value="NZ_CP121694.1"/>
</dbReference>
<dbReference type="PROSITE" id="PS50975">
    <property type="entry name" value="ATP_GRASP"/>
    <property type="match status" value="1"/>
</dbReference>
<dbReference type="Proteomes" id="UP001329915">
    <property type="component" value="Chromosome"/>
</dbReference>
<dbReference type="KEGG" id="dbc:MFMK1_003243"/>
<dbReference type="InterPro" id="IPR013651">
    <property type="entry name" value="ATP-grasp_RimK-type"/>
</dbReference>
<evidence type="ECO:0000256" key="1">
    <source>
        <dbReference type="PROSITE-ProRule" id="PRU00409"/>
    </source>
</evidence>
<dbReference type="GO" id="GO:0046872">
    <property type="term" value="F:metal ion binding"/>
    <property type="evidence" value="ECO:0007669"/>
    <property type="project" value="InterPro"/>
</dbReference>
<evidence type="ECO:0000313" key="3">
    <source>
        <dbReference type="EMBL" id="WRO23384.1"/>
    </source>
</evidence>
<keyword evidence="4" id="KW-1185">Reference proteome</keyword>
<dbReference type="Pfam" id="PF08443">
    <property type="entry name" value="RimK"/>
    <property type="match status" value="1"/>
</dbReference>
<evidence type="ECO:0000313" key="4">
    <source>
        <dbReference type="Proteomes" id="UP001329915"/>
    </source>
</evidence>
<reference evidence="3 4" key="1">
    <citation type="submission" date="2023-04" db="EMBL/GenBank/DDBJ databases">
        <authorList>
            <person name="Hsu D."/>
        </authorList>
    </citation>
    <scope>NUCLEOTIDE SEQUENCE [LARGE SCALE GENOMIC DNA]</scope>
    <source>
        <strain evidence="3 4">MK1</strain>
    </source>
</reference>
<sequence>MRVKSIRNKIYDSLKPISFLNLFTKSGDSMGSRRVIPENEQLENPLKLYMDWPDNVSKPFVGLVKNEAKLENNASWPKFERFLKVNNIPYKEYEINKSDFIKEGMKYDIVVWRTETSYAKHWEAADKVEIIQNHLGKMILPTCESLWMDEDKVREQYLFEINNLPAIKTFISHSKDEVMHYIEHCVYPFISKDKTCASSNGVHLIKNKRQAKALCNKIFSSGQKTNESYTRQKDYVYFQEFVPNYGFDLRIIMIGNSYFGYYRYPNNGDYKASGSGIIEKKMLPQDVMVLAKKARECLPKSYLLAVDFLQDKRDENYYIIETSIFIGIESCEQLMINGVSGRYTENDGVFIFEPGRFWLQELMMQELMKAWIVKQS</sequence>
<feature type="domain" description="ATP-grasp" evidence="2">
    <location>
        <begin position="156"/>
        <end position="353"/>
    </location>
</feature>
<proteinExistence type="predicted"/>
<protein>
    <recommendedName>
        <fullName evidence="2">ATP-grasp domain-containing protein</fullName>
    </recommendedName>
</protein>
<dbReference type="GO" id="GO:0009432">
    <property type="term" value="P:SOS response"/>
    <property type="evidence" value="ECO:0007669"/>
    <property type="project" value="TreeGrafter"/>
</dbReference>
<dbReference type="GO" id="GO:0018169">
    <property type="term" value="F:ribosomal S6-glutamic acid ligase activity"/>
    <property type="evidence" value="ECO:0007669"/>
    <property type="project" value="TreeGrafter"/>
</dbReference>
<keyword evidence="1" id="KW-0067">ATP-binding</keyword>
<organism evidence="3 4">
    <name type="scientific">Metallumcola ferriviriculae</name>
    <dbReference type="NCBI Taxonomy" id="3039180"/>
    <lineage>
        <taxon>Bacteria</taxon>
        <taxon>Bacillati</taxon>
        <taxon>Bacillota</taxon>
        <taxon>Clostridia</taxon>
        <taxon>Neomoorellales</taxon>
        <taxon>Desulfitibacteraceae</taxon>
        <taxon>Metallumcola</taxon>
    </lineage>
</organism>
<keyword evidence="1" id="KW-0547">Nucleotide-binding</keyword>
<dbReference type="PANTHER" id="PTHR21621">
    <property type="entry name" value="RIBOSOMAL PROTEIN S6 MODIFICATION PROTEIN"/>
    <property type="match status" value="1"/>
</dbReference>
<dbReference type="Gene3D" id="3.30.470.20">
    <property type="entry name" value="ATP-grasp fold, B domain"/>
    <property type="match status" value="1"/>
</dbReference>
<dbReference type="SUPFAM" id="SSF56059">
    <property type="entry name" value="Glutathione synthetase ATP-binding domain-like"/>
    <property type="match status" value="1"/>
</dbReference>
<dbReference type="InterPro" id="IPR013815">
    <property type="entry name" value="ATP_grasp_subdomain_1"/>
</dbReference>
<dbReference type="EMBL" id="CP121694">
    <property type="protein sequence ID" value="WRO23384.1"/>
    <property type="molecule type" value="Genomic_DNA"/>
</dbReference>
<dbReference type="GO" id="GO:0005737">
    <property type="term" value="C:cytoplasm"/>
    <property type="evidence" value="ECO:0007669"/>
    <property type="project" value="TreeGrafter"/>
</dbReference>
<name>A0AAU0USX5_9FIRM</name>
<dbReference type="GO" id="GO:0005524">
    <property type="term" value="F:ATP binding"/>
    <property type="evidence" value="ECO:0007669"/>
    <property type="project" value="UniProtKB-UniRule"/>
</dbReference>
<dbReference type="Gene3D" id="3.30.1490.20">
    <property type="entry name" value="ATP-grasp fold, A domain"/>
    <property type="match status" value="1"/>
</dbReference>
<gene>
    <name evidence="3" type="ORF">MFMK1_003243</name>
</gene>
<accession>A0AAU0USX5</accession>
<evidence type="ECO:0000259" key="2">
    <source>
        <dbReference type="PROSITE" id="PS50975"/>
    </source>
</evidence>
<dbReference type="PANTHER" id="PTHR21621:SF0">
    <property type="entry name" value="BETA-CITRYLGLUTAMATE SYNTHASE B-RELATED"/>
    <property type="match status" value="1"/>
</dbReference>
<dbReference type="AlphaFoldDB" id="A0AAU0USX5"/>
<dbReference type="InterPro" id="IPR011761">
    <property type="entry name" value="ATP-grasp"/>
</dbReference>